<dbReference type="EMBL" id="AP028654">
    <property type="protein sequence ID" value="BEP27763.1"/>
    <property type="molecule type" value="Genomic_DNA"/>
</dbReference>
<feature type="region of interest" description="Disordered" evidence="1">
    <location>
        <begin position="1907"/>
        <end position="1931"/>
    </location>
</feature>
<accession>A0AAU9E3F5</accession>
<protein>
    <submittedName>
        <fullName evidence="2">Uncharacterized protein</fullName>
    </submittedName>
</protein>
<organism evidence="2 3">
    <name type="scientific">Helicovermis profundi</name>
    <dbReference type="NCBI Taxonomy" id="3065157"/>
    <lineage>
        <taxon>Bacteria</taxon>
        <taxon>Bacillati</taxon>
        <taxon>Bacillota</taxon>
        <taxon>Clostridia</taxon>
        <taxon>Helicovermis</taxon>
    </lineage>
</organism>
<evidence type="ECO:0000313" key="2">
    <source>
        <dbReference type="EMBL" id="BEP27763.1"/>
    </source>
</evidence>
<feature type="compositionally biased region" description="Basic and acidic residues" evidence="1">
    <location>
        <begin position="1921"/>
        <end position="1931"/>
    </location>
</feature>
<evidence type="ECO:0000313" key="3">
    <source>
        <dbReference type="Proteomes" id="UP001321786"/>
    </source>
</evidence>
<feature type="compositionally biased region" description="Polar residues" evidence="1">
    <location>
        <begin position="1907"/>
        <end position="1916"/>
    </location>
</feature>
<dbReference type="KEGG" id="hprf:HLPR_00940"/>
<proteinExistence type="predicted"/>
<name>A0AAU9E3F5_9FIRM</name>
<keyword evidence="3" id="KW-1185">Reference proteome</keyword>
<sequence>MKSKNRYLSRMMVLILIVTLVPIAPITFGEDAGSPSLSESLAKSNQMLTWVNDTNNGAIGSGVGQVSQVAIDDFQSVVTSVENGKVTATTSQGAISVTDETNLLNQLDNGFTSFKNAVNEADKSTISSDLDNAVNLITAAVEGTNPGDYGIGSKAAFQTAIDDAMNVKEDLFAKSEDVVNAVSNLATAKTNFESTLVPGGQGPSGSIDDSIINISYGVDQDNQSYIEFKTTNAPSGELYYAGVSKLSLRLGGSIVPKVIFGDNSGYLEDILQKYNVKLIDLSTSTQINVQNFWGQFRDVYSDNNTNTQDNNTNILEMNLEFNPDDQNIIKYNETYRIVFTGKQINEIVNGIMSSVYATGDPNLNINIADNSWNDLARGKTTFTNAVNADSNPPIEEFNVDSTVQMIGSNIMRVELGDLTNFTTIKSLKLAIDADPNSQLNLPTKPLDISVGNVNLADVSPLSEANFNGLYYPIDLGSSVITGPAIVVIENKDSSINLRDEFREYFNQSHENANLYLNAYDSTGNLVAYKVFDKYSESMYVNPMFEFETLTPPFTGFYYGNQNDLKFDFNNTGVQDSPQIIIEGRSTYDSTATDFIIKMQNQGDGNYSKNFSFINKNDNNFTGVPDTIDMNQDYWQIPVNIFASNSIVLSKTINAQEYTKTFTWKPDNTVIENFFNDGNVNMENQKIGLDQTDIYIDFPRSEINLSKLKVEIEKNIVVEGVSQTVKIAEYLASTSENIEIVDGDNTRQVTRIHFSENPDFSNTYNELMDYDQVSTKLIYTDSELSLNASKIFGGNLRIDNSPPNPNMDYFDGKETIDGVDYYKFAINLNDEVDLADMKANFSKYFAVYDDKNVLTSILPVDVQWYRPSFRNDNDPFQDIKLYFDEFIPRGYSLAFLGAVKQNQNDKIDFYKKDENLVLNGKQIGLVSVNFRILDDSSQIQTIEKNINVTTSGAISVTTSGAINVNMDTPLELTPSQVTTGASIFVYGLSDNLGNKLVEERIMPLDMSSDIIGYIVDADGNFVVNTELSLVPIQKIPVVSTDTANDYYQEIVNVKTNKNGKFTTHIYPGEYLAYQMAIIDDNGRKTVKKLDFIININIASSKESTNMNISIPESNVTGNVVRLGDMKYKETIVLIDSAHLQDFINATDPNNHEDRWKLMDIIKQFYIKEIKTDGSGSFDIHLRPGSYELLGKFSGDDIVTPLSVNGSDLNAGQKSYSFVVPSSGATSIDNVVFPPPTVQGYIKTSGDVAEAVPVSRAWVEVISDNGIFFNALTDDSGYFSLTVKEVGNYKIKVVRTDWDYNGAGKLFLLNGAGAFAITEQNTIDMANGTYTVQNLGTINMPSPNMVLNYTVDGDPISDGEWSSVEIEVIPDVEGQGEFRDWIQVPTRTAQIELYLPDGNYGIRRFNSGPLWYDVPEANYSNYNFSIPSDSTFEIDLGSQYNTTIQVKDEDGAPMEGYRIEIEDMDSNMWFSQMTNASGNAYFNIDVSNHTDGNNNIKLHGYSYKEKWYEAGSGDNKPTFEVLTTNNGSNKKVYNLVITKPNFRGKIYNLVVGSNGEPVGTSEEIDAALLTDGHFDIRKIGTDGANDEWFGAQIDSNGNFEIALTNEGQYMIEGASGNERGSWFEINKRFDVKLIEGKYVLVDPVTFNPWTMPKNIGQTPPNFTGYLFRSATFIDSVYQADTGIPYDGGTDENQKNYMQLREKGIDKELLNISPWMYEKWVEVNNDGSFAETLDETKNYEVVGVGTPRRYYEFAEAIDITIGSGTTNYIVPPKPNFNGVVKGFGNLTISNLRNGRVELEYQQDDFNQRLGTEIDETGSFGMSLEDGKTYIIRELWYETEETVDGNIVSKQHRMTINKKITVGSNSSDLVLAPNLKVVVEGVVTSGNIPSNENDNNYHANITPVLNETDFQNLYDTTNPPTEDGEPSKSDKEFDRYKNNPWEFGVGLEGKYETDGNIYFYSYLDDGDYKFDNINGYNLDLQIDEPISLSASASTGEGLVYANGSYTLTLGYTPNVTGSITENGVGVGKAWVNIQRTDVDYNDWTINRMFGTKTNDDGTFSLKLKEDGDYRIEGYNTEGYWQGTNWVNGKWSPLGYNFKIVNGVLADSLGNPLSTISLEPNVVGEVFKIFKDYDNNNLDDFIYQSTPNVGDYAQIKKAWISIWPYELLDSKTDEYGVDWDHWDKSIWTETDENGLFKLMLDDGKYIITEVGMNNFRMTPEIVFTVSGGQLVSNGHTENGKLIIKPDLPNFKGLVYSDEAKTKLLKLGWFKVVPKDVEENDWKNIVWINTDREGNFESKLDDGDYNIVEMGNYNFWNKVNIPIKVTSGNVTSTISNIITDGQATIFPPAPNLKGIVKDKSGNSFFGRAWITIKPADAGENDFEKAIWSEYKLHDDGKYYFALNLEQGNYKVVEVGSNNFYYNSNVQFTIDSALNLVTDSTNLDVNNQLVLAPPTPNISGIVYGDIDNDGVDDVVSNARIGFARFTNNKQVTLDGLEISDNEQGYDEWANIYWQHTRWTETNENGEFAISLPSGGTYRVIGVAGQGLFFRPNTEITIVGNETYNLEIKKRGPNVTFNILNVPTSMIPQQGANVEAWLDVYQTIDGEKQFMPVEFVSSTNGTFTFNSSLLDGDYKVAFFGTAVGGAELEEEFTVNGTTVVPINLGEETGKVIVSGSLMNQQTAYSEKMWVKFSSTVNGVFVEKKIQTDENGQFTLKLDAGTTWTLVGLSGKDGAFNLSGVTMNYDTGTNLSTSWNIDISTLLNN</sequence>
<dbReference type="SUPFAM" id="SSF49478">
    <property type="entry name" value="Cna protein B-type domain"/>
    <property type="match status" value="1"/>
</dbReference>
<dbReference type="Gene3D" id="1.20.1270.90">
    <property type="entry name" value="AF1782-like"/>
    <property type="match status" value="1"/>
</dbReference>
<reference evidence="2 3" key="1">
    <citation type="submission" date="2023-08" db="EMBL/GenBank/DDBJ databases">
        <title>Helicovermis profunda gen. nov., sp. nov., a novel mesophilic, fermentative bacterium within the Bacillota from a deep-sea hydrothermal vent chimney.</title>
        <authorList>
            <person name="Miyazaki U."/>
            <person name="Mizutani D."/>
            <person name="Hashimoto Y."/>
            <person name="Tame A."/>
            <person name="Sawayama S."/>
            <person name="Miyazaki J."/>
            <person name="Takai K."/>
            <person name="Nakagawa S."/>
        </authorList>
    </citation>
    <scope>NUCLEOTIDE SEQUENCE [LARGE SCALE GENOMIC DNA]</scope>
    <source>
        <strain evidence="2 3">S502</strain>
    </source>
</reference>
<gene>
    <name evidence="2" type="ORF">HLPR_00940</name>
</gene>
<dbReference type="RefSeq" id="WP_338536133.1">
    <property type="nucleotide sequence ID" value="NZ_AP028654.1"/>
</dbReference>
<evidence type="ECO:0000256" key="1">
    <source>
        <dbReference type="SAM" id="MobiDB-lite"/>
    </source>
</evidence>
<dbReference type="Proteomes" id="UP001321786">
    <property type="component" value="Chromosome"/>
</dbReference>